<feature type="binding site" evidence="4">
    <location>
        <begin position="102"/>
        <end position="106"/>
    </location>
    <ligand>
        <name>ATP</name>
        <dbReference type="ChEBI" id="CHEBI:30616"/>
    </ligand>
</feature>
<evidence type="ECO:0000313" key="6">
    <source>
        <dbReference type="Proteomes" id="UP000479710"/>
    </source>
</evidence>
<keyword evidence="4" id="KW-0547">Nucleotide-binding</keyword>
<keyword evidence="2" id="KW-0378">Hydrolase</keyword>
<dbReference type="PANTHER" id="PTHR11782">
    <property type="entry name" value="ADENOSINE/GUANOSINE DIPHOSPHATASE"/>
    <property type="match status" value="1"/>
</dbReference>
<organism evidence="5 6">
    <name type="scientific">Oryza meyeriana var. granulata</name>
    <dbReference type="NCBI Taxonomy" id="110450"/>
    <lineage>
        <taxon>Eukaryota</taxon>
        <taxon>Viridiplantae</taxon>
        <taxon>Streptophyta</taxon>
        <taxon>Embryophyta</taxon>
        <taxon>Tracheophyta</taxon>
        <taxon>Spermatophyta</taxon>
        <taxon>Magnoliopsida</taxon>
        <taxon>Liliopsida</taxon>
        <taxon>Poales</taxon>
        <taxon>Poaceae</taxon>
        <taxon>BOP clade</taxon>
        <taxon>Oryzoideae</taxon>
        <taxon>Oryzeae</taxon>
        <taxon>Oryzinae</taxon>
        <taxon>Oryza</taxon>
        <taxon>Oryza meyeriana</taxon>
    </lineage>
</organism>
<gene>
    <name evidence="5" type="ORF">E2562_007707</name>
</gene>
<evidence type="ECO:0000256" key="2">
    <source>
        <dbReference type="ARBA" id="ARBA00022801"/>
    </source>
</evidence>
<evidence type="ECO:0000256" key="3">
    <source>
        <dbReference type="PIRSR" id="PIRSR600407-1"/>
    </source>
</evidence>
<dbReference type="OrthoDB" id="6372431at2759"/>
<keyword evidence="6" id="KW-1185">Reference proteome</keyword>
<dbReference type="EMBL" id="SPHZ02000003">
    <property type="protein sequence ID" value="KAF0923848.1"/>
    <property type="molecule type" value="Genomic_DNA"/>
</dbReference>
<dbReference type="InterPro" id="IPR000407">
    <property type="entry name" value="GDA1_CD39_NTPase"/>
</dbReference>
<dbReference type="Pfam" id="PF01150">
    <property type="entry name" value="GDA1_CD39"/>
    <property type="match status" value="1"/>
</dbReference>
<evidence type="ECO:0000256" key="1">
    <source>
        <dbReference type="ARBA" id="ARBA00009283"/>
    </source>
</evidence>
<dbReference type="Gene3D" id="3.30.420.40">
    <property type="match status" value="1"/>
</dbReference>
<accession>A0A6G1EGC7</accession>
<dbReference type="Proteomes" id="UP000479710">
    <property type="component" value="Unassembled WGS sequence"/>
</dbReference>
<dbReference type="GO" id="GO:0009134">
    <property type="term" value="P:nucleoside diphosphate catabolic process"/>
    <property type="evidence" value="ECO:0007669"/>
    <property type="project" value="TreeGrafter"/>
</dbReference>
<dbReference type="PANTHER" id="PTHR11782:SF125">
    <property type="entry name" value="APYRASE 7-RELATED"/>
    <property type="match status" value="1"/>
</dbReference>
<keyword evidence="4" id="KW-0067">ATP-binding</keyword>
<dbReference type="GO" id="GO:0005524">
    <property type="term" value="F:ATP binding"/>
    <property type="evidence" value="ECO:0007669"/>
    <property type="project" value="UniProtKB-KW"/>
</dbReference>
<proteinExistence type="inferred from homology"/>
<comment type="similarity">
    <text evidence="1">Belongs to the GDA1/CD39 NTPase family.</text>
</comment>
<reference evidence="5 6" key="1">
    <citation type="submission" date="2019-11" db="EMBL/GenBank/DDBJ databases">
        <title>Whole genome sequence of Oryza granulata.</title>
        <authorList>
            <person name="Li W."/>
        </authorList>
    </citation>
    <scope>NUCLEOTIDE SEQUENCE [LARGE SCALE GENOMIC DNA]</scope>
    <source>
        <strain evidence="6">cv. Menghai</strain>
        <tissue evidence="5">Leaf</tissue>
    </source>
</reference>
<dbReference type="Gene3D" id="3.30.420.150">
    <property type="entry name" value="Exopolyphosphatase. Domain 2"/>
    <property type="match status" value="1"/>
</dbReference>
<sequence length="175" mass="19298">MTIDPLLRMAEKLIPRHAHKHTPAFLYATAGVRKLPSEDSEWLLDKAWDILKNSSFLCYRDRVKIISGMDEAYYGWIALNHHMNMLGTSTSKMTYGSLDLGGSSLQVTFENDNAIQAETSDARTKTPLSPTVAGSEPHPFSMGHGLGGSSVQLMESSRQSLGVYHSYSVGSLVFM</sequence>
<protein>
    <submittedName>
        <fullName evidence="5">Uncharacterized protein</fullName>
    </submittedName>
</protein>
<feature type="active site" description="Proton acceptor" evidence="3">
    <location>
        <position position="71"/>
    </location>
</feature>
<dbReference type="GO" id="GO:0017110">
    <property type="term" value="F:nucleoside diphosphate phosphatase activity"/>
    <property type="evidence" value="ECO:0007669"/>
    <property type="project" value="TreeGrafter"/>
</dbReference>
<evidence type="ECO:0000256" key="4">
    <source>
        <dbReference type="PIRSR" id="PIRSR600407-2"/>
    </source>
</evidence>
<evidence type="ECO:0000313" key="5">
    <source>
        <dbReference type="EMBL" id="KAF0923848.1"/>
    </source>
</evidence>
<dbReference type="AlphaFoldDB" id="A0A6G1EGC7"/>
<comment type="caution">
    <text evidence="5">The sequence shown here is derived from an EMBL/GenBank/DDBJ whole genome shotgun (WGS) entry which is preliminary data.</text>
</comment>
<name>A0A6G1EGC7_9ORYZ</name>
<dbReference type="GO" id="GO:0016020">
    <property type="term" value="C:membrane"/>
    <property type="evidence" value="ECO:0007669"/>
    <property type="project" value="TreeGrafter"/>
</dbReference>